<keyword evidence="4" id="KW-1185">Reference proteome</keyword>
<dbReference type="Pfam" id="PF13529">
    <property type="entry name" value="Peptidase_C39_2"/>
    <property type="match status" value="1"/>
</dbReference>
<reference evidence="3 4" key="1">
    <citation type="submission" date="2019-01" db="EMBL/GenBank/DDBJ databases">
        <title>Geovibrio thiophilus DSM 11263, complete genome.</title>
        <authorList>
            <person name="Spring S."/>
            <person name="Bunk B."/>
            <person name="Sproer C."/>
        </authorList>
    </citation>
    <scope>NUCLEOTIDE SEQUENCE [LARGE SCALE GENOMIC DNA]</scope>
    <source>
        <strain evidence="3 4">DSM 11263</strain>
    </source>
</reference>
<dbReference type="Gene3D" id="3.90.70.10">
    <property type="entry name" value="Cysteine proteinases"/>
    <property type="match status" value="1"/>
</dbReference>
<dbReference type="GO" id="GO:0006508">
    <property type="term" value="P:proteolysis"/>
    <property type="evidence" value="ECO:0007669"/>
    <property type="project" value="InterPro"/>
</dbReference>
<dbReference type="GO" id="GO:0016020">
    <property type="term" value="C:membrane"/>
    <property type="evidence" value="ECO:0007669"/>
    <property type="project" value="InterPro"/>
</dbReference>
<evidence type="ECO:0008006" key="5">
    <source>
        <dbReference type="Google" id="ProtNLM"/>
    </source>
</evidence>
<feature type="domain" description="Peptidase C39-like" evidence="2">
    <location>
        <begin position="132"/>
        <end position="194"/>
    </location>
</feature>
<dbReference type="InterPro" id="IPR039564">
    <property type="entry name" value="Peptidase_C39-like"/>
</dbReference>
<dbReference type="EMBL" id="CP035108">
    <property type="protein sequence ID" value="QAR32509.1"/>
    <property type="molecule type" value="Genomic_DNA"/>
</dbReference>
<dbReference type="AlphaFoldDB" id="A0A3R5UXZ2"/>
<accession>A0A3R5UXZ2</accession>
<dbReference type="Proteomes" id="UP000287502">
    <property type="component" value="Chromosome"/>
</dbReference>
<evidence type="ECO:0000259" key="2">
    <source>
        <dbReference type="Pfam" id="PF13529"/>
    </source>
</evidence>
<dbReference type="InterPro" id="IPR005074">
    <property type="entry name" value="Peptidase_C39"/>
</dbReference>
<feature type="domain" description="Peptidase C39" evidence="1">
    <location>
        <begin position="9"/>
        <end position="72"/>
    </location>
</feature>
<dbReference type="OrthoDB" id="9805906at2"/>
<evidence type="ECO:0000313" key="4">
    <source>
        <dbReference type="Proteomes" id="UP000287502"/>
    </source>
</evidence>
<gene>
    <name evidence="3" type="ORF">EP073_03545</name>
</gene>
<protein>
    <recommendedName>
        <fullName evidence="5">Peptidase-C39 like family protein</fullName>
    </recommendedName>
</protein>
<proteinExistence type="predicted"/>
<name>A0A3R5UXZ2_9BACT</name>
<sequence length="241" mass="27330">MNRDMNISILPQPDDTSCGPTCLHAVYSYYGEDIELSTLRDEITELETGGTLAVILGLHALKKGYKATIYSYNLMVFDPTWFRLPPDGMIKKLKMQMEVKNDSKLRYTSKKYIEFLTLGGELKFADLSPALIRKYLDRQTPIITALSATYLYRSPREIPENTDYDDLRGEPSGHFVVITGYDKPAKKVSVADPMLPNPFMKTSRYSVRMTHLINAILLGVLTYDAKLLVIEKNETDGDVQK</sequence>
<dbReference type="GO" id="GO:0008233">
    <property type="term" value="F:peptidase activity"/>
    <property type="evidence" value="ECO:0007669"/>
    <property type="project" value="InterPro"/>
</dbReference>
<dbReference type="RefSeq" id="WP_128465796.1">
    <property type="nucleotide sequence ID" value="NZ_CP035108.1"/>
</dbReference>
<evidence type="ECO:0000259" key="1">
    <source>
        <dbReference type="Pfam" id="PF03412"/>
    </source>
</evidence>
<dbReference type="GO" id="GO:0005524">
    <property type="term" value="F:ATP binding"/>
    <property type="evidence" value="ECO:0007669"/>
    <property type="project" value="InterPro"/>
</dbReference>
<dbReference type="KEGG" id="gtl:EP073_03545"/>
<dbReference type="Pfam" id="PF03412">
    <property type="entry name" value="Peptidase_C39"/>
    <property type="match status" value="1"/>
</dbReference>
<organism evidence="3 4">
    <name type="scientific">Geovibrio thiophilus</name>
    <dbReference type="NCBI Taxonomy" id="139438"/>
    <lineage>
        <taxon>Bacteria</taxon>
        <taxon>Pseudomonadati</taxon>
        <taxon>Deferribacterota</taxon>
        <taxon>Deferribacteres</taxon>
        <taxon>Deferribacterales</taxon>
        <taxon>Geovibrionaceae</taxon>
        <taxon>Geovibrio</taxon>
    </lineage>
</organism>
<evidence type="ECO:0000313" key="3">
    <source>
        <dbReference type="EMBL" id="QAR32509.1"/>
    </source>
</evidence>